<dbReference type="RefSeq" id="WP_341596250.1">
    <property type="nucleotide sequence ID" value="NZ_JBAKAZ010000004.1"/>
</dbReference>
<dbReference type="EMBL" id="JBAKAZ010000004">
    <property type="protein sequence ID" value="MEL0628300.1"/>
    <property type="molecule type" value="Genomic_DNA"/>
</dbReference>
<feature type="domain" description="Schlafen AlbA-2" evidence="1">
    <location>
        <begin position="14"/>
        <end position="143"/>
    </location>
</feature>
<protein>
    <submittedName>
        <fullName evidence="2">ATP-binding protein</fullName>
    </submittedName>
</protein>
<reference evidence="2 3" key="1">
    <citation type="submission" date="2024-02" db="EMBL/GenBank/DDBJ databases">
        <title>Bacteria isolated from the canopy kelp, Nereocystis luetkeana.</title>
        <authorList>
            <person name="Pfister C.A."/>
            <person name="Younker I.T."/>
            <person name="Light S.H."/>
        </authorList>
    </citation>
    <scope>NUCLEOTIDE SEQUENCE [LARGE SCALE GENOMIC DNA]</scope>
    <source>
        <strain evidence="2 3">TI.1.05</strain>
    </source>
</reference>
<keyword evidence="2" id="KW-0547">Nucleotide-binding</keyword>
<dbReference type="InterPro" id="IPR007421">
    <property type="entry name" value="Schlafen_AlbA_2_dom"/>
</dbReference>
<dbReference type="InterPro" id="IPR038461">
    <property type="entry name" value="Schlafen_AlbA_2_dom_sf"/>
</dbReference>
<sequence length="388" mass="45358">MHEIVSNLISQNCEGLWWDFKQKFHDNPYDLLHDIICLSNVIHNGDRYLIFGISDKLHVVGLEPVNKNYTQADILDLLGRQPFAENNVPKINLKFIKYQDKDIAILTISNERVKPYFLTKEIKLKGTFLRAGAIYSRVKDTNTPKDSCANPRDIKAMWAENFGLDLPASKRFGFILEDADNWIYNGINSAFYAPDPDFTIEIGDTESECGQYWWQNSLSEKPIKYNYFLKFKNTIINEVPVVNFQNEKLLIPFPDIEFITYPDKRDGLNANIYCDLFYFKKGTLEYSLFLHIRKMESDTPSFNTPITSQIKPPIIELPFYIVSCDEQLNKLKIHILNLFKEFVQNQENIVKDSIYEGNVTERYQLERVFCEWAFEMQLKNINGSIGWK</sequence>
<dbReference type="Pfam" id="PF04326">
    <property type="entry name" value="SLFN_AlbA_2"/>
    <property type="match status" value="1"/>
</dbReference>
<proteinExistence type="predicted"/>
<organism evidence="2 3">
    <name type="scientific">Psychromonas aquatilis</name>
    <dbReference type="NCBI Taxonomy" id="2005072"/>
    <lineage>
        <taxon>Bacteria</taxon>
        <taxon>Pseudomonadati</taxon>
        <taxon>Pseudomonadota</taxon>
        <taxon>Gammaproteobacteria</taxon>
        <taxon>Alteromonadales</taxon>
        <taxon>Psychromonadaceae</taxon>
        <taxon>Psychromonas</taxon>
    </lineage>
</organism>
<evidence type="ECO:0000313" key="3">
    <source>
        <dbReference type="Proteomes" id="UP001369082"/>
    </source>
</evidence>
<keyword evidence="3" id="KW-1185">Reference proteome</keyword>
<evidence type="ECO:0000259" key="1">
    <source>
        <dbReference type="Pfam" id="PF04326"/>
    </source>
</evidence>
<dbReference type="Gene3D" id="3.30.950.30">
    <property type="entry name" value="Schlafen, AAA domain"/>
    <property type="match status" value="1"/>
</dbReference>
<accession>A0ABU9GLW0</accession>
<comment type="caution">
    <text evidence="2">The sequence shown here is derived from an EMBL/GenBank/DDBJ whole genome shotgun (WGS) entry which is preliminary data.</text>
</comment>
<keyword evidence="2" id="KW-0067">ATP-binding</keyword>
<dbReference type="Proteomes" id="UP001369082">
    <property type="component" value="Unassembled WGS sequence"/>
</dbReference>
<dbReference type="GO" id="GO:0005524">
    <property type="term" value="F:ATP binding"/>
    <property type="evidence" value="ECO:0007669"/>
    <property type="project" value="UniProtKB-KW"/>
</dbReference>
<gene>
    <name evidence="2" type="ORF">V6256_01650</name>
</gene>
<name>A0ABU9GLW0_9GAMM</name>
<evidence type="ECO:0000313" key="2">
    <source>
        <dbReference type="EMBL" id="MEL0628300.1"/>
    </source>
</evidence>